<reference evidence="2" key="2">
    <citation type="submission" date="2019-02" db="EMBL/GenBank/DDBJ databases">
        <title>Opniocepnalus argus Var Kimnra genome.</title>
        <authorList>
            <person name="Zhou C."/>
            <person name="Xiao S."/>
        </authorList>
    </citation>
    <scope>NUCLEOTIDE SEQUENCE [LARGE SCALE GENOMIC DNA]</scope>
</reference>
<gene>
    <name evidence="1" type="ORF">EXN66_Car021714</name>
</gene>
<dbReference type="Proteomes" id="UP000503349">
    <property type="component" value="Chromosome 23"/>
</dbReference>
<organism evidence="1 2">
    <name type="scientific">Channa argus</name>
    <name type="common">Northern snakehead</name>
    <name type="synonym">Ophicephalus argus</name>
    <dbReference type="NCBI Taxonomy" id="215402"/>
    <lineage>
        <taxon>Eukaryota</taxon>
        <taxon>Metazoa</taxon>
        <taxon>Chordata</taxon>
        <taxon>Craniata</taxon>
        <taxon>Vertebrata</taxon>
        <taxon>Euteleostomi</taxon>
        <taxon>Actinopterygii</taxon>
        <taxon>Neopterygii</taxon>
        <taxon>Teleostei</taxon>
        <taxon>Neoteleostei</taxon>
        <taxon>Acanthomorphata</taxon>
        <taxon>Anabantaria</taxon>
        <taxon>Anabantiformes</taxon>
        <taxon>Channoidei</taxon>
        <taxon>Channidae</taxon>
        <taxon>Channa</taxon>
    </lineage>
</organism>
<proteinExistence type="predicted"/>
<name>A0A6G1QUP3_CHAAH</name>
<evidence type="ECO:0000313" key="1">
    <source>
        <dbReference type="EMBL" id="KAF3706023.1"/>
    </source>
</evidence>
<protein>
    <submittedName>
        <fullName evidence="1">Uncharacterized protein</fullName>
    </submittedName>
</protein>
<keyword evidence="2" id="KW-1185">Reference proteome</keyword>
<sequence length="52" mass="6106">MVLNLMLSITWMYKSGPDSKVKSYSQYLKLNITLCVDEKQHSCRGLIYQLKH</sequence>
<dbReference type="EMBL" id="CM015734">
    <property type="protein sequence ID" value="KAF3706023.1"/>
    <property type="molecule type" value="Genomic_DNA"/>
</dbReference>
<accession>A0A6G1QUP3</accession>
<dbReference type="AlphaFoldDB" id="A0A6G1QUP3"/>
<evidence type="ECO:0000313" key="2">
    <source>
        <dbReference type="Proteomes" id="UP000503349"/>
    </source>
</evidence>
<reference evidence="1 2" key="1">
    <citation type="submission" date="2019-02" db="EMBL/GenBank/DDBJ databases">
        <title>Opniocepnalus argus genome.</title>
        <authorList>
            <person name="Zhou C."/>
            <person name="Xiao S."/>
        </authorList>
    </citation>
    <scope>NUCLEOTIDE SEQUENCE [LARGE SCALE GENOMIC DNA]</scope>
    <source>
        <strain evidence="1">OARG1902GOOAL</strain>
        <tissue evidence="1">Muscle</tissue>
    </source>
</reference>